<evidence type="ECO:0000313" key="2">
    <source>
        <dbReference type="EMBL" id="MBG9375505.1"/>
    </source>
</evidence>
<organism evidence="2 3">
    <name type="scientific">Panacibacter microcysteis</name>
    <dbReference type="NCBI Taxonomy" id="2793269"/>
    <lineage>
        <taxon>Bacteria</taxon>
        <taxon>Pseudomonadati</taxon>
        <taxon>Bacteroidota</taxon>
        <taxon>Chitinophagia</taxon>
        <taxon>Chitinophagales</taxon>
        <taxon>Chitinophagaceae</taxon>
        <taxon>Panacibacter</taxon>
    </lineage>
</organism>
<sequence length="123" mass="14410">MKLIKQVDFFLQLLLMVTFLFFVAASKDGFELNLLAALFITGFYHLVSMVAHEVSGYFIKRGSVRRWYHNISYIIAGLSLFFNSAPGVIYIVEYVTPFMAFFYTWLCYKETFVYLKRPLSILK</sequence>
<gene>
    <name evidence="2" type="ORF">I5907_04625</name>
</gene>
<proteinExistence type="predicted"/>
<dbReference type="EMBL" id="JADWYR010000001">
    <property type="protein sequence ID" value="MBG9375505.1"/>
    <property type="molecule type" value="Genomic_DNA"/>
</dbReference>
<dbReference type="Proteomes" id="UP000628448">
    <property type="component" value="Unassembled WGS sequence"/>
</dbReference>
<keyword evidence="1" id="KW-0812">Transmembrane</keyword>
<accession>A0A931GUM0</accession>
<keyword evidence="3" id="KW-1185">Reference proteome</keyword>
<keyword evidence="1" id="KW-0472">Membrane</keyword>
<keyword evidence="1" id="KW-1133">Transmembrane helix</keyword>
<comment type="caution">
    <text evidence="2">The sequence shown here is derived from an EMBL/GenBank/DDBJ whole genome shotgun (WGS) entry which is preliminary data.</text>
</comment>
<protein>
    <submittedName>
        <fullName evidence="2">Uncharacterized protein</fullName>
    </submittedName>
</protein>
<reference evidence="2" key="1">
    <citation type="submission" date="2020-11" db="EMBL/GenBank/DDBJ databases">
        <title>Bacterial whole genome sequence for Panacibacter sp. DH6.</title>
        <authorList>
            <person name="Le V."/>
            <person name="Ko S."/>
            <person name="Ahn C.-Y."/>
            <person name="Oh H.-M."/>
        </authorList>
    </citation>
    <scope>NUCLEOTIDE SEQUENCE</scope>
    <source>
        <strain evidence="2">DH6</strain>
    </source>
</reference>
<evidence type="ECO:0000313" key="3">
    <source>
        <dbReference type="Proteomes" id="UP000628448"/>
    </source>
</evidence>
<feature type="transmembrane region" description="Helical" evidence="1">
    <location>
        <begin position="71"/>
        <end position="92"/>
    </location>
</feature>
<dbReference type="RefSeq" id="WP_196989555.1">
    <property type="nucleotide sequence ID" value="NZ_JADWYR010000001.1"/>
</dbReference>
<evidence type="ECO:0000256" key="1">
    <source>
        <dbReference type="SAM" id="Phobius"/>
    </source>
</evidence>
<dbReference type="AlphaFoldDB" id="A0A931GUM0"/>
<feature type="transmembrane region" description="Helical" evidence="1">
    <location>
        <begin position="35"/>
        <end position="59"/>
    </location>
</feature>
<name>A0A931GUM0_9BACT</name>